<evidence type="ECO:0000313" key="1">
    <source>
        <dbReference type="EMBL" id="KAL0281793.1"/>
    </source>
</evidence>
<protein>
    <submittedName>
        <fullName evidence="1">Uncharacterized protein</fullName>
    </submittedName>
</protein>
<dbReference type="EMBL" id="JACGWJ010001562">
    <property type="protein sequence ID" value="KAL0281793.1"/>
    <property type="molecule type" value="Genomic_DNA"/>
</dbReference>
<reference evidence="1" key="2">
    <citation type="journal article" date="2024" name="Plant">
        <title>Genomic evolution and insights into agronomic trait innovations of Sesamum species.</title>
        <authorList>
            <person name="Miao H."/>
            <person name="Wang L."/>
            <person name="Qu L."/>
            <person name="Liu H."/>
            <person name="Sun Y."/>
            <person name="Le M."/>
            <person name="Wang Q."/>
            <person name="Wei S."/>
            <person name="Zheng Y."/>
            <person name="Lin W."/>
            <person name="Duan Y."/>
            <person name="Cao H."/>
            <person name="Xiong S."/>
            <person name="Wang X."/>
            <person name="Wei L."/>
            <person name="Li C."/>
            <person name="Ma Q."/>
            <person name="Ju M."/>
            <person name="Zhao R."/>
            <person name="Li G."/>
            <person name="Mu C."/>
            <person name="Tian Q."/>
            <person name="Mei H."/>
            <person name="Zhang T."/>
            <person name="Gao T."/>
            <person name="Zhang H."/>
        </authorList>
    </citation>
    <scope>NUCLEOTIDE SEQUENCE</scope>
    <source>
        <strain evidence="1">G02</strain>
    </source>
</reference>
<reference evidence="1" key="1">
    <citation type="submission" date="2020-06" db="EMBL/GenBank/DDBJ databases">
        <authorList>
            <person name="Li T."/>
            <person name="Hu X."/>
            <person name="Zhang T."/>
            <person name="Song X."/>
            <person name="Zhang H."/>
            <person name="Dai N."/>
            <person name="Sheng W."/>
            <person name="Hou X."/>
            <person name="Wei L."/>
        </authorList>
    </citation>
    <scope>NUCLEOTIDE SEQUENCE</scope>
    <source>
        <strain evidence="1">G02</strain>
        <tissue evidence="1">Leaf</tissue>
    </source>
</reference>
<organism evidence="1">
    <name type="scientific">Sesamum radiatum</name>
    <name type="common">Black benniseed</name>
    <dbReference type="NCBI Taxonomy" id="300843"/>
    <lineage>
        <taxon>Eukaryota</taxon>
        <taxon>Viridiplantae</taxon>
        <taxon>Streptophyta</taxon>
        <taxon>Embryophyta</taxon>
        <taxon>Tracheophyta</taxon>
        <taxon>Spermatophyta</taxon>
        <taxon>Magnoliopsida</taxon>
        <taxon>eudicotyledons</taxon>
        <taxon>Gunneridae</taxon>
        <taxon>Pentapetalae</taxon>
        <taxon>asterids</taxon>
        <taxon>lamiids</taxon>
        <taxon>Lamiales</taxon>
        <taxon>Pedaliaceae</taxon>
        <taxon>Sesamum</taxon>
    </lineage>
</organism>
<accession>A0AAW2IJA1</accession>
<proteinExistence type="predicted"/>
<sequence>MGWRKLVRLRDSLRPSILYRVGMVLPSLFGMTPGMNGAPYSSLPSGPRHTAIPARLSCARLSPKASGIGPPSWIWSMDITHSLPTIHEGRDRIIWTGPGGCFSSAAAYAIYAPPFPKAAVYPLAGHPPPSLHLRQTLVAAHGNHLCSMSGRSTGDTRAPCSSLAHLLQHVFRPSGAPFSFPGQFVTGHRRSVGRTEMARQACGKCLVQGFVGFPCLSSLA</sequence>
<gene>
    <name evidence="1" type="ORF">Sradi_7286200</name>
</gene>
<name>A0AAW2IJA1_SESRA</name>
<dbReference type="AlphaFoldDB" id="A0AAW2IJA1"/>
<comment type="caution">
    <text evidence="1">The sequence shown here is derived from an EMBL/GenBank/DDBJ whole genome shotgun (WGS) entry which is preliminary data.</text>
</comment>